<comment type="caution">
    <text evidence="1">The sequence shown here is derived from an EMBL/GenBank/DDBJ whole genome shotgun (WGS) entry which is preliminary data.</text>
</comment>
<reference evidence="1" key="1">
    <citation type="journal article" date="2015" name="Nature">
        <title>Complex archaea that bridge the gap between prokaryotes and eukaryotes.</title>
        <authorList>
            <person name="Spang A."/>
            <person name="Saw J.H."/>
            <person name="Jorgensen S.L."/>
            <person name="Zaremba-Niedzwiedzka K."/>
            <person name="Martijn J."/>
            <person name="Lind A.E."/>
            <person name="van Eijk R."/>
            <person name="Schleper C."/>
            <person name="Guy L."/>
            <person name="Ettema T.J."/>
        </authorList>
    </citation>
    <scope>NUCLEOTIDE SEQUENCE</scope>
</reference>
<sequence>MKNGDKVLVIKTKYKGETGVIVGKSDLDMEAVYFVKRDKKNVKVNPMWFEARFLAKQHN</sequence>
<evidence type="ECO:0000313" key="1">
    <source>
        <dbReference type="EMBL" id="KKK77347.1"/>
    </source>
</evidence>
<dbReference type="EMBL" id="LAZR01054998">
    <property type="protein sequence ID" value="KKK77347.1"/>
    <property type="molecule type" value="Genomic_DNA"/>
</dbReference>
<proteinExistence type="predicted"/>
<accession>A0A0F8Y7F3</accession>
<protein>
    <recommendedName>
        <fullName evidence="2">KOW domain-containing protein</fullName>
    </recommendedName>
</protein>
<dbReference type="AlphaFoldDB" id="A0A0F8Y7F3"/>
<name>A0A0F8Y7F3_9ZZZZ</name>
<evidence type="ECO:0008006" key="2">
    <source>
        <dbReference type="Google" id="ProtNLM"/>
    </source>
</evidence>
<organism evidence="1">
    <name type="scientific">marine sediment metagenome</name>
    <dbReference type="NCBI Taxonomy" id="412755"/>
    <lineage>
        <taxon>unclassified sequences</taxon>
        <taxon>metagenomes</taxon>
        <taxon>ecological metagenomes</taxon>
    </lineage>
</organism>
<gene>
    <name evidence="1" type="ORF">LCGC14_2854520</name>
</gene>